<dbReference type="EMBL" id="JAODUP010000384">
    <property type="protein sequence ID" value="KAK2150878.1"/>
    <property type="molecule type" value="Genomic_DNA"/>
</dbReference>
<dbReference type="PANTHER" id="PTHR12756">
    <property type="entry name" value="CYTOSOLIC CARBOXYPEPTIDASE"/>
    <property type="match status" value="1"/>
</dbReference>
<gene>
    <name evidence="5" type="ORF">LSH36_384g02031</name>
</gene>
<evidence type="ECO:0000313" key="6">
    <source>
        <dbReference type="Proteomes" id="UP001208570"/>
    </source>
</evidence>
<evidence type="ECO:0000259" key="4">
    <source>
        <dbReference type="PROSITE" id="PS52035"/>
    </source>
</evidence>
<name>A0AAD9N0F3_9ANNE</name>
<dbReference type="PANTHER" id="PTHR12756:SF9">
    <property type="entry name" value="CYTOSOLIC CARBOXYPEPTIDASE 6"/>
    <property type="match status" value="1"/>
</dbReference>
<dbReference type="Gene3D" id="2.60.40.3120">
    <property type="match status" value="1"/>
</dbReference>
<comment type="caution">
    <text evidence="5">The sequence shown here is derived from an EMBL/GenBank/DDBJ whole genome shotgun (WGS) entry which is preliminary data.</text>
</comment>
<dbReference type="InterPro" id="IPR000834">
    <property type="entry name" value="Peptidase_M14"/>
</dbReference>
<keyword evidence="6" id="KW-1185">Reference proteome</keyword>
<comment type="cofactor">
    <cofactor evidence="1">
        <name>Zn(2+)</name>
        <dbReference type="ChEBI" id="CHEBI:29105"/>
    </cofactor>
</comment>
<dbReference type="AlphaFoldDB" id="A0AAD9N0F3"/>
<dbReference type="CDD" id="cd06908">
    <property type="entry name" value="M14_AGBL4_like"/>
    <property type="match status" value="1"/>
</dbReference>
<proteinExistence type="inferred from homology"/>
<comment type="caution">
    <text evidence="3">Lacks conserved residue(s) required for the propagation of feature annotation.</text>
</comment>
<dbReference type="PROSITE" id="PS52035">
    <property type="entry name" value="PEPTIDASE_M14"/>
    <property type="match status" value="1"/>
</dbReference>
<organism evidence="5 6">
    <name type="scientific">Paralvinella palmiformis</name>
    <dbReference type="NCBI Taxonomy" id="53620"/>
    <lineage>
        <taxon>Eukaryota</taxon>
        <taxon>Metazoa</taxon>
        <taxon>Spiralia</taxon>
        <taxon>Lophotrochozoa</taxon>
        <taxon>Annelida</taxon>
        <taxon>Polychaeta</taxon>
        <taxon>Sedentaria</taxon>
        <taxon>Canalipalpata</taxon>
        <taxon>Terebellida</taxon>
        <taxon>Terebelliformia</taxon>
        <taxon>Alvinellidae</taxon>
        <taxon>Paralvinella</taxon>
    </lineage>
</organism>
<protein>
    <recommendedName>
        <fullName evidence="4">Peptidase M14 domain-containing protein</fullName>
    </recommendedName>
</protein>
<dbReference type="Pfam" id="PF00246">
    <property type="entry name" value="Peptidase_M14"/>
    <property type="match status" value="1"/>
</dbReference>
<dbReference type="SUPFAM" id="SSF53187">
    <property type="entry name" value="Zn-dependent exopeptidases"/>
    <property type="match status" value="1"/>
</dbReference>
<dbReference type="GO" id="GO:0008270">
    <property type="term" value="F:zinc ion binding"/>
    <property type="evidence" value="ECO:0007669"/>
    <property type="project" value="InterPro"/>
</dbReference>
<evidence type="ECO:0000256" key="3">
    <source>
        <dbReference type="PROSITE-ProRule" id="PRU01379"/>
    </source>
</evidence>
<dbReference type="Pfam" id="PF18027">
    <property type="entry name" value="Pepdidase_M14_N"/>
    <property type="match status" value="1"/>
</dbReference>
<dbReference type="Proteomes" id="UP001208570">
    <property type="component" value="Unassembled WGS sequence"/>
</dbReference>
<feature type="domain" description="Peptidase M14" evidence="4">
    <location>
        <begin position="165"/>
        <end position="427"/>
    </location>
</feature>
<evidence type="ECO:0000313" key="5">
    <source>
        <dbReference type="EMBL" id="KAK2150878.1"/>
    </source>
</evidence>
<dbReference type="GO" id="GO:0006508">
    <property type="term" value="P:proteolysis"/>
    <property type="evidence" value="ECO:0007669"/>
    <property type="project" value="InterPro"/>
</dbReference>
<sequence>MADKKNDSGSDSESAEEPVVGNVSKFAVVPPGYTGKPKKGHLIFDACFESGNLGRVDYITEYEIDLFIRPDTCNPRFRVWFNFTVENAKQDQRVIFNIVNFSKTKSLYRDGMSPLVKSSSRPKWVRFPAKHVYYYRCPDHRKNYVMSFAFCFDRETDIYQFSYCYPYSYTRLQNHLDNLEKKNLDYFQRELLCLSVQQRRLDLLTITNPENLDLDERQKLVFITARVHPGESPSSFVCQGIIDFLVSSHPIAKVLRDNIIFKIVPMLNPDGVYLGNYRCSLMGFDLNRHWQEPSPWAHPTLYATKNLLMEVDNNECKQNRNRPDLFPDSIDSDPVWGYRLAPSQPPPGSRTSNRWKIEMDFYIDIHAHSTLMNGFMYGNIYEDSSRFEKQSVFPKLLCGNAEDFSMTNTSFNRDVVKAGTGRRLVNI</sequence>
<evidence type="ECO:0000256" key="2">
    <source>
        <dbReference type="ARBA" id="ARBA00005988"/>
    </source>
</evidence>
<dbReference type="FunFam" id="2.60.40.3120:FF:000003">
    <property type="entry name" value="cytosolic carboxypeptidase 6 isoform X2"/>
    <property type="match status" value="1"/>
</dbReference>
<dbReference type="InterPro" id="IPR050821">
    <property type="entry name" value="Cytosolic_carboxypeptidase"/>
</dbReference>
<dbReference type="GO" id="GO:0004181">
    <property type="term" value="F:metallocarboxypeptidase activity"/>
    <property type="evidence" value="ECO:0007669"/>
    <property type="project" value="InterPro"/>
</dbReference>
<reference evidence="5" key="1">
    <citation type="journal article" date="2023" name="Mol. Biol. Evol.">
        <title>Third-Generation Sequencing Reveals the Adaptive Role of the Epigenome in Three Deep-Sea Polychaetes.</title>
        <authorList>
            <person name="Perez M."/>
            <person name="Aroh O."/>
            <person name="Sun Y."/>
            <person name="Lan Y."/>
            <person name="Juniper S.K."/>
            <person name="Young C.R."/>
            <person name="Angers B."/>
            <person name="Qian P.Y."/>
        </authorList>
    </citation>
    <scope>NUCLEOTIDE SEQUENCE</scope>
    <source>
        <strain evidence="5">P08H-3</strain>
    </source>
</reference>
<dbReference type="Gene3D" id="3.40.630.10">
    <property type="entry name" value="Zn peptidases"/>
    <property type="match status" value="1"/>
</dbReference>
<comment type="similarity">
    <text evidence="2 3">Belongs to the peptidase M14 family.</text>
</comment>
<evidence type="ECO:0000256" key="1">
    <source>
        <dbReference type="ARBA" id="ARBA00001947"/>
    </source>
</evidence>
<dbReference type="InterPro" id="IPR040626">
    <property type="entry name" value="Pepdidase_M14_N"/>
</dbReference>
<accession>A0AAD9N0F3</accession>